<dbReference type="SUPFAM" id="SSF57959">
    <property type="entry name" value="Leucine zipper domain"/>
    <property type="match status" value="1"/>
</dbReference>
<organism evidence="9 10">
    <name type="scientific">Pyrocoelia pectoralis</name>
    <dbReference type="NCBI Taxonomy" id="417401"/>
    <lineage>
        <taxon>Eukaryota</taxon>
        <taxon>Metazoa</taxon>
        <taxon>Ecdysozoa</taxon>
        <taxon>Arthropoda</taxon>
        <taxon>Hexapoda</taxon>
        <taxon>Insecta</taxon>
        <taxon>Pterygota</taxon>
        <taxon>Neoptera</taxon>
        <taxon>Endopterygota</taxon>
        <taxon>Coleoptera</taxon>
        <taxon>Polyphaga</taxon>
        <taxon>Elateriformia</taxon>
        <taxon>Elateroidea</taxon>
        <taxon>Lampyridae</taxon>
        <taxon>Lampyrinae</taxon>
        <taxon>Pyrocoelia</taxon>
    </lineage>
</organism>
<feature type="region of interest" description="Disordered" evidence="7">
    <location>
        <begin position="118"/>
        <end position="138"/>
    </location>
</feature>
<dbReference type="SMART" id="SM00338">
    <property type="entry name" value="BRLZ"/>
    <property type="match status" value="1"/>
</dbReference>
<dbReference type="GO" id="GO:0000981">
    <property type="term" value="F:DNA-binding transcription factor activity, RNA polymerase II-specific"/>
    <property type="evidence" value="ECO:0007669"/>
    <property type="project" value="TreeGrafter"/>
</dbReference>
<dbReference type="GO" id="GO:0005634">
    <property type="term" value="C:nucleus"/>
    <property type="evidence" value="ECO:0007669"/>
    <property type="project" value="UniProtKB-SubCell"/>
</dbReference>
<proteinExistence type="inferred from homology"/>
<keyword evidence="4" id="KW-0238">DNA-binding</keyword>
<dbReference type="GO" id="GO:0000978">
    <property type="term" value="F:RNA polymerase II cis-regulatory region sequence-specific DNA binding"/>
    <property type="evidence" value="ECO:0007669"/>
    <property type="project" value="TreeGrafter"/>
</dbReference>
<evidence type="ECO:0000256" key="1">
    <source>
        <dbReference type="ARBA" id="ARBA00004123"/>
    </source>
</evidence>
<evidence type="ECO:0000313" key="10">
    <source>
        <dbReference type="Proteomes" id="UP001329430"/>
    </source>
</evidence>
<name>A0AAN7VK17_9COLE</name>
<keyword evidence="5" id="KW-0804">Transcription</keyword>
<gene>
    <name evidence="9" type="ORF">RI129_001051</name>
</gene>
<dbReference type="CDD" id="cd14695">
    <property type="entry name" value="bZIP_HLF"/>
    <property type="match status" value="1"/>
</dbReference>
<keyword evidence="3" id="KW-0805">Transcription regulation</keyword>
<reference evidence="9 10" key="1">
    <citation type="journal article" date="2024" name="Insects">
        <title>An Improved Chromosome-Level Genome Assembly of the Firefly Pyrocoelia pectoralis.</title>
        <authorList>
            <person name="Fu X."/>
            <person name="Meyer-Rochow V.B."/>
            <person name="Ballantyne L."/>
            <person name="Zhu X."/>
        </authorList>
    </citation>
    <scope>NUCLEOTIDE SEQUENCE [LARGE SCALE GENOMIC DNA]</scope>
    <source>
        <strain evidence="9">XCY_ONT2</strain>
    </source>
</reference>
<dbReference type="Gene3D" id="1.20.5.170">
    <property type="match status" value="1"/>
</dbReference>
<accession>A0AAN7VK17</accession>
<evidence type="ECO:0000256" key="4">
    <source>
        <dbReference type="ARBA" id="ARBA00023125"/>
    </source>
</evidence>
<dbReference type="Pfam" id="PF07716">
    <property type="entry name" value="bZIP_2"/>
    <property type="match status" value="1"/>
</dbReference>
<evidence type="ECO:0000256" key="5">
    <source>
        <dbReference type="ARBA" id="ARBA00023163"/>
    </source>
</evidence>
<keyword evidence="6" id="KW-0539">Nucleus</keyword>
<evidence type="ECO:0000256" key="6">
    <source>
        <dbReference type="ARBA" id="ARBA00023242"/>
    </source>
</evidence>
<evidence type="ECO:0000256" key="7">
    <source>
        <dbReference type="SAM" id="MobiDB-lite"/>
    </source>
</evidence>
<comment type="similarity">
    <text evidence="2">Belongs to the bZIP family. NFIL3 subfamily.</text>
</comment>
<dbReference type="InterPro" id="IPR040223">
    <property type="entry name" value="PAR_bZIP"/>
</dbReference>
<dbReference type="PANTHER" id="PTHR11988:SF55">
    <property type="entry name" value="BZIP DOMAIN-CONTAINING PROTEIN"/>
    <property type="match status" value="1"/>
</dbReference>
<evidence type="ECO:0000313" key="9">
    <source>
        <dbReference type="EMBL" id="KAK5650022.1"/>
    </source>
</evidence>
<dbReference type="Proteomes" id="UP001329430">
    <property type="component" value="Chromosome 1"/>
</dbReference>
<dbReference type="AlphaFoldDB" id="A0AAN7VK17"/>
<sequence length="207" mass="23468">MNSRDTLLHCASGGGAFQTSPFSAFHFLRNYNCLLPHDVTADFSSKSLLSAAVHLLTDSTVQLHEPEKLPPIVHTESDRSFVTLPPKPYFPWQPNTTITPDLSINQCNLISPSPVGSAYGSNYKRQRGEKKPIPAEQKDDKYFERRRRNNQAAKKSRDARKFREDQVALKAAILEHENAILRAQILTLRDEVATLRRLLMEKKVSEI</sequence>
<evidence type="ECO:0000256" key="2">
    <source>
        <dbReference type="ARBA" id="ARBA00006079"/>
    </source>
</evidence>
<feature type="compositionally biased region" description="Basic and acidic residues" evidence="7">
    <location>
        <begin position="129"/>
        <end position="138"/>
    </location>
</feature>
<dbReference type="PANTHER" id="PTHR11988">
    <property type="entry name" value="THYROTROPH EMBRYONIC FACTOR RELATED"/>
    <property type="match status" value="1"/>
</dbReference>
<evidence type="ECO:0000256" key="3">
    <source>
        <dbReference type="ARBA" id="ARBA00023015"/>
    </source>
</evidence>
<feature type="domain" description="BZIP" evidence="8">
    <location>
        <begin position="139"/>
        <end position="202"/>
    </location>
</feature>
<dbReference type="InterPro" id="IPR046347">
    <property type="entry name" value="bZIP_sf"/>
</dbReference>
<comment type="subcellular location">
    <subcellularLocation>
        <location evidence="1">Nucleus</location>
    </subcellularLocation>
</comment>
<protein>
    <recommendedName>
        <fullName evidence="8">BZIP domain-containing protein</fullName>
    </recommendedName>
</protein>
<dbReference type="EMBL" id="JAVRBK010000001">
    <property type="protein sequence ID" value="KAK5650022.1"/>
    <property type="molecule type" value="Genomic_DNA"/>
</dbReference>
<evidence type="ECO:0000259" key="8">
    <source>
        <dbReference type="PROSITE" id="PS50217"/>
    </source>
</evidence>
<dbReference type="PROSITE" id="PS50217">
    <property type="entry name" value="BZIP"/>
    <property type="match status" value="1"/>
</dbReference>
<keyword evidence="10" id="KW-1185">Reference proteome</keyword>
<dbReference type="FunFam" id="1.20.5.170:FF:000025">
    <property type="entry name" value="nuclear factor interleukin-3-regulated protein-like"/>
    <property type="match status" value="1"/>
</dbReference>
<comment type="caution">
    <text evidence="9">The sequence shown here is derived from an EMBL/GenBank/DDBJ whole genome shotgun (WGS) entry which is preliminary data.</text>
</comment>
<dbReference type="InterPro" id="IPR004827">
    <property type="entry name" value="bZIP"/>
</dbReference>